<dbReference type="EMBL" id="JAYXUD010000001">
    <property type="protein sequence ID" value="MEC6897448.1"/>
    <property type="molecule type" value="Genomic_DNA"/>
</dbReference>
<protein>
    <submittedName>
        <fullName evidence="1">Uncharacterized protein</fullName>
    </submittedName>
</protein>
<dbReference type="Proteomes" id="UP001339429">
    <property type="component" value="Unassembled WGS sequence"/>
</dbReference>
<organism evidence="1 2">
    <name type="scientific">Photobacterium piscicola</name>
    <dbReference type="NCBI Taxonomy" id="1378299"/>
    <lineage>
        <taxon>Bacteria</taxon>
        <taxon>Pseudomonadati</taxon>
        <taxon>Pseudomonadota</taxon>
        <taxon>Gammaproteobacteria</taxon>
        <taxon>Vibrionales</taxon>
        <taxon>Vibrionaceae</taxon>
        <taxon>Photobacterium</taxon>
    </lineage>
</organism>
<sequence length="87" mass="10503">MLFYRGELRKVINFKSKAGNDLYKIKVELSHFDVEIFIPKKYYDQIEKFENNISKTLDFPIYFNCQISDDKTKVYKNYCLADLPKFQ</sequence>
<comment type="caution">
    <text evidence="1">The sequence shown here is derived from an EMBL/GenBank/DDBJ whole genome shotgun (WGS) entry which is preliminary data.</text>
</comment>
<reference evidence="1 2" key="1">
    <citation type="submission" date="2024-01" db="EMBL/GenBank/DDBJ databases">
        <title>Active colonisers of the gastrointestinal tract of Atlantic salmon farmed in a warm water region.</title>
        <authorList>
            <person name="Bowman J.P."/>
        </authorList>
    </citation>
    <scope>NUCLEOTIDE SEQUENCE [LARGE SCALE GENOMIC DNA]</scope>
    <source>
        <strain evidence="1 2">S4MW1</strain>
    </source>
</reference>
<accession>A0ABU6LD14</accession>
<evidence type="ECO:0000313" key="2">
    <source>
        <dbReference type="Proteomes" id="UP001339429"/>
    </source>
</evidence>
<evidence type="ECO:0000313" key="1">
    <source>
        <dbReference type="EMBL" id="MEC6897448.1"/>
    </source>
</evidence>
<name>A0ABU6LD14_9GAMM</name>
<proteinExistence type="predicted"/>
<keyword evidence="2" id="KW-1185">Reference proteome</keyword>
<dbReference type="RefSeq" id="WP_327779237.1">
    <property type="nucleotide sequence ID" value="NZ_JAYXUD010000001.1"/>
</dbReference>
<gene>
    <name evidence="1" type="ORF">VXS00_02135</name>
</gene>